<dbReference type="RefSeq" id="WP_167680165.1">
    <property type="nucleotide sequence ID" value="NZ_CP050314.1"/>
</dbReference>
<sequence length="155" mass="17955">MTLLYDNQMPRGELSCSHNVLCSYPEFDGERYTRLPINSLLILKKRGHTIQKKLADIELTRREFVDKAELPYEIEISHHAVDRLSTRHMHKYLNENEGQGIVCWLKEKVIMCLTECGTYKTLSAMDNCCVAFEGMQFMFKSHAKLNGRLVLVTVN</sequence>
<keyword evidence="1" id="KW-0614">Plasmid</keyword>
<geneLocation type="plasmid" evidence="1 2">
    <name>pPN3F2_1</name>
</geneLocation>
<evidence type="ECO:0000313" key="1">
    <source>
        <dbReference type="EMBL" id="QIR16316.1"/>
    </source>
</evidence>
<dbReference type="EMBL" id="CP050314">
    <property type="protein sequence ID" value="QIR16316.1"/>
    <property type="molecule type" value="Genomic_DNA"/>
</dbReference>
<name>A0A6G9QP21_9GAMM</name>
<dbReference type="KEGG" id="saes:HBH39_17675"/>
<evidence type="ECO:0000313" key="2">
    <source>
        <dbReference type="Proteomes" id="UP000502608"/>
    </source>
</evidence>
<reference evidence="1 2" key="1">
    <citation type="submission" date="2020-03" db="EMBL/GenBank/DDBJ databases">
        <title>Complete genome sequence of Shewanella sp.</title>
        <authorList>
            <person name="Kim Y.-S."/>
            <person name="Kim S.-J."/>
            <person name="Jung H.-K."/>
            <person name="Kim K.-H."/>
        </authorList>
    </citation>
    <scope>NUCLEOTIDE SEQUENCE [LARGE SCALE GENOMIC DNA]</scope>
    <source>
        <strain evidence="1 2">PN3F2</strain>
        <plasmid evidence="1 2">pPN3F2_1</plasmid>
    </source>
</reference>
<protein>
    <submittedName>
        <fullName evidence="1">Uncharacterized protein</fullName>
    </submittedName>
</protein>
<gene>
    <name evidence="1" type="ORF">HBH39_17675</name>
</gene>
<keyword evidence="2" id="KW-1185">Reference proteome</keyword>
<proteinExistence type="predicted"/>
<organism evidence="1 2">
    <name type="scientific">Shewanella aestuarii</name>
    <dbReference type="NCBI Taxonomy" id="1028752"/>
    <lineage>
        <taxon>Bacteria</taxon>
        <taxon>Pseudomonadati</taxon>
        <taxon>Pseudomonadota</taxon>
        <taxon>Gammaproteobacteria</taxon>
        <taxon>Alteromonadales</taxon>
        <taxon>Shewanellaceae</taxon>
        <taxon>Shewanella</taxon>
    </lineage>
</organism>
<accession>A0A6G9QP21</accession>
<dbReference type="AlphaFoldDB" id="A0A6G9QP21"/>
<dbReference type="Proteomes" id="UP000502608">
    <property type="component" value="Plasmid pPN3F2_1"/>
</dbReference>